<evidence type="ECO:0000313" key="5">
    <source>
        <dbReference type="Proteomes" id="UP000466442"/>
    </source>
</evidence>
<accession>A0A6A4J320</accession>
<dbReference type="Pfam" id="PF16066">
    <property type="entry name" value="DUF4808"/>
    <property type="match status" value="1"/>
</dbReference>
<gene>
    <name evidence="4" type="ORF">GE061_015494</name>
</gene>
<feature type="region of interest" description="Disordered" evidence="1">
    <location>
        <begin position="168"/>
        <end position="201"/>
    </location>
</feature>
<comment type="caution">
    <text evidence="4">The sequence shown here is derived from an EMBL/GenBank/DDBJ whole genome shotgun (WGS) entry which is preliminary data.</text>
</comment>
<keyword evidence="2" id="KW-0472">Membrane</keyword>
<evidence type="ECO:0000256" key="2">
    <source>
        <dbReference type="SAM" id="Phobius"/>
    </source>
</evidence>
<name>A0A6A4J320_APOLU</name>
<dbReference type="OrthoDB" id="6424355at2759"/>
<dbReference type="Proteomes" id="UP000466442">
    <property type="component" value="Unassembled WGS sequence"/>
</dbReference>
<evidence type="ECO:0000259" key="3">
    <source>
        <dbReference type="Pfam" id="PF16066"/>
    </source>
</evidence>
<keyword evidence="2" id="KW-1133">Transmembrane helix</keyword>
<reference evidence="4" key="1">
    <citation type="journal article" date="2021" name="Mol. Ecol. Resour.">
        <title>Apolygus lucorum genome provides insights into omnivorousness and mesophyll feeding.</title>
        <authorList>
            <person name="Liu Y."/>
            <person name="Liu H."/>
            <person name="Wang H."/>
            <person name="Huang T."/>
            <person name="Liu B."/>
            <person name="Yang B."/>
            <person name="Yin L."/>
            <person name="Li B."/>
            <person name="Zhang Y."/>
            <person name="Zhang S."/>
            <person name="Jiang F."/>
            <person name="Zhang X."/>
            <person name="Ren Y."/>
            <person name="Wang B."/>
            <person name="Wang S."/>
            <person name="Lu Y."/>
            <person name="Wu K."/>
            <person name="Fan W."/>
            <person name="Wang G."/>
        </authorList>
    </citation>
    <scope>NUCLEOTIDE SEQUENCE</scope>
    <source>
        <strain evidence="4">12Hb</strain>
    </source>
</reference>
<organism evidence="4 5">
    <name type="scientific">Apolygus lucorum</name>
    <name type="common">Small green plant bug</name>
    <name type="synonym">Lygocoris lucorum</name>
    <dbReference type="NCBI Taxonomy" id="248454"/>
    <lineage>
        <taxon>Eukaryota</taxon>
        <taxon>Metazoa</taxon>
        <taxon>Ecdysozoa</taxon>
        <taxon>Arthropoda</taxon>
        <taxon>Hexapoda</taxon>
        <taxon>Insecta</taxon>
        <taxon>Pterygota</taxon>
        <taxon>Neoptera</taxon>
        <taxon>Paraneoptera</taxon>
        <taxon>Hemiptera</taxon>
        <taxon>Heteroptera</taxon>
        <taxon>Panheteroptera</taxon>
        <taxon>Cimicomorpha</taxon>
        <taxon>Miridae</taxon>
        <taxon>Mirini</taxon>
        <taxon>Apolygus</taxon>
    </lineage>
</organism>
<feature type="transmembrane region" description="Helical" evidence="2">
    <location>
        <begin position="30"/>
        <end position="48"/>
    </location>
</feature>
<keyword evidence="5" id="KW-1185">Reference proteome</keyword>
<feature type="domain" description="Fibronectin type III" evidence="3">
    <location>
        <begin position="25"/>
        <end position="141"/>
    </location>
</feature>
<evidence type="ECO:0000313" key="4">
    <source>
        <dbReference type="EMBL" id="KAF6209745.1"/>
    </source>
</evidence>
<sequence>MSGSPEKNCSCQTNVALVQVGTLEVRAEEALLVVLVLLLWVGAIVLFFNRWGKIRMLEPYQPKFHQEHRASCPVGDMTSVSQHRTSFSKYNVSLETPLLGPMPTAYRNLLRPRQNSVFVGSVIKLNPPRKTKSAIDLQSLVTNETSPGVSRSMLPMLSVERRPSSCIFSDRRREDQTSIELQSPATNDNSPGVPKGSLLPTLSVERRPSSCVFPGRRPSSAGYLSPRRPSVVHLSDLLPPGAFTGSRERRPSFNNVIAQVTAERRPSSSMLRIVNV</sequence>
<evidence type="ECO:0000256" key="1">
    <source>
        <dbReference type="SAM" id="MobiDB-lite"/>
    </source>
</evidence>
<dbReference type="EMBL" id="WIXP02000006">
    <property type="protein sequence ID" value="KAF6209745.1"/>
    <property type="molecule type" value="Genomic_DNA"/>
</dbReference>
<dbReference type="InterPro" id="IPR032073">
    <property type="entry name" value="FNDC5_C"/>
</dbReference>
<dbReference type="PANTHER" id="PTHR21104">
    <property type="entry name" value="FIBRONECTIN TYPE III DOMAIN-CONTAINING PROTEIN"/>
    <property type="match status" value="1"/>
</dbReference>
<dbReference type="PANTHER" id="PTHR21104:SF1">
    <property type="entry name" value="FIBRONECTIN TYPE III DOMAIN-CONTAINING PROTEIN"/>
    <property type="match status" value="1"/>
</dbReference>
<keyword evidence="2" id="KW-0812">Transmembrane</keyword>
<proteinExistence type="predicted"/>
<feature type="compositionally biased region" description="Polar residues" evidence="1">
    <location>
        <begin position="178"/>
        <end position="190"/>
    </location>
</feature>
<protein>
    <recommendedName>
        <fullName evidence="3">Fibronectin type III domain-containing protein</fullName>
    </recommendedName>
</protein>
<dbReference type="AlphaFoldDB" id="A0A6A4J320"/>